<dbReference type="AlphaFoldDB" id="A0A832SUH1"/>
<dbReference type="RefSeq" id="WP_010870506.1">
    <property type="nucleotide sequence ID" value="NC_000909.1"/>
</dbReference>
<proteinExistence type="predicted"/>
<evidence type="ECO:0000313" key="2">
    <source>
        <dbReference type="Proteomes" id="UP000645676"/>
    </source>
</evidence>
<evidence type="ECO:0000313" key="1">
    <source>
        <dbReference type="EMBL" id="HII59760.1"/>
    </source>
</evidence>
<protein>
    <submittedName>
        <fullName evidence="1">Uncharacterized protein</fullName>
    </submittedName>
</protein>
<dbReference type="Proteomes" id="UP000645676">
    <property type="component" value="Unassembled WGS sequence"/>
</dbReference>
<reference evidence="1" key="1">
    <citation type="journal article" date="2020" name="bioRxiv">
        <title>A rank-normalized archaeal taxonomy based on genome phylogeny resolves widespread incomplete and uneven classifications.</title>
        <authorList>
            <person name="Rinke C."/>
            <person name="Chuvochina M."/>
            <person name="Mussig A.J."/>
            <person name="Chaumeil P.-A."/>
            <person name="Waite D.W."/>
            <person name="Whitman W.B."/>
            <person name="Parks D.H."/>
            <person name="Hugenholtz P."/>
        </authorList>
    </citation>
    <scope>NUCLEOTIDE SEQUENCE</scope>
    <source>
        <strain evidence="1">UBA8849</strain>
    </source>
</reference>
<dbReference type="EMBL" id="DUJR01000023">
    <property type="protein sequence ID" value="HII59760.1"/>
    <property type="molecule type" value="Genomic_DNA"/>
</dbReference>
<dbReference type="OMA" id="EVINIMY"/>
<name>A0A832SUH1_9EURY</name>
<comment type="caution">
    <text evidence="1">The sequence shown here is derived from an EMBL/GenBank/DDBJ whole genome shotgun (WGS) entry which is preliminary data.</text>
</comment>
<accession>A0A832SUH1</accession>
<organism evidence="1 2">
    <name type="scientific">Methanocaldococcus jannaschii</name>
    <dbReference type="NCBI Taxonomy" id="2190"/>
    <lineage>
        <taxon>Archaea</taxon>
        <taxon>Methanobacteriati</taxon>
        <taxon>Methanobacteriota</taxon>
        <taxon>Methanomada group</taxon>
        <taxon>Methanococci</taxon>
        <taxon>Methanococcales</taxon>
        <taxon>Methanocaldococcaceae</taxon>
        <taxon>Methanocaldococcus</taxon>
    </lineage>
</organism>
<sequence>MFNIDEFKEIAEKLPTFKSLPNEGKYRTAIGRYYYCIFLKLREIVKEIEQDREDGIYELLNSGKAHKALPAYFRTLSDKIRVDNLKNDLITLAEALEDLRKLRNMCDYDVDVSISFTKVIEAEIDIEIIEQTITNLSYQKPKSKTKIVGLKNVLEYFKDKDNLPTYNEVINIMYRRR</sequence>
<gene>
    <name evidence="1" type="ORF">HA335_04150</name>
</gene>
<dbReference type="Gene3D" id="1.20.120.330">
    <property type="entry name" value="Nucleotidyltransferases domain 2"/>
    <property type="match status" value="1"/>
</dbReference>
<dbReference type="SMR" id="A0A832SUH1"/>